<keyword evidence="3" id="KW-1185">Reference proteome</keyword>
<evidence type="ECO:0000313" key="2">
    <source>
        <dbReference type="EMBL" id="RYR11037.1"/>
    </source>
</evidence>
<dbReference type="PANTHER" id="PTHR33784">
    <property type="entry name" value="OS05G0482100 PROTEIN"/>
    <property type="match status" value="1"/>
</dbReference>
<evidence type="ECO:0000313" key="3">
    <source>
        <dbReference type="Proteomes" id="UP000289738"/>
    </source>
</evidence>
<dbReference type="STRING" id="3818.A0A444ZA30"/>
<dbReference type="InterPro" id="IPR057136">
    <property type="entry name" value="At2g35280_TPR_dom"/>
</dbReference>
<evidence type="ECO:0000259" key="1">
    <source>
        <dbReference type="Pfam" id="PF23310"/>
    </source>
</evidence>
<dbReference type="Proteomes" id="UP000289738">
    <property type="component" value="Chromosome B05"/>
</dbReference>
<comment type="caution">
    <text evidence="2">The sequence shown here is derived from an EMBL/GenBank/DDBJ whole genome shotgun (WGS) entry which is preliminary data.</text>
</comment>
<gene>
    <name evidence="2" type="ORF">Ahy_B05g079530</name>
</gene>
<sequence>MAGTSKTNRKKGNVPIEHECLLNFLPRDIWVRIATKVTSNSIHDLFNMQVTCKVFLCVASSNAVYQHATMWYIPLVFFSFYLNRPERRFLDRCVEAKNADAILRQGLTEHFWIARRDIGMELLTRASTEGSVEAGYLCAMLPLCDHEDEEEVQRGVEMLEFIHTSGMVERCREFFTDIFWERWIDERSSDQGQTWLVGPPLALPAAPWLMCPVSRVCTAWRITRSGFSWRCLHFRYSSDVMASCRCSIDGLAAGVHGLFVTPVTKKQVPWKSIHLSRCRLPCGVYSGYPPPKHDVARTFWPHCHLSVRVDLVDLAGGEGVKLDSGKRFLAFLSPRGSKIE</sequence>
<dbReference type="PANTHER" id="PTHR33784:SF10">
    <property type="entry name" value="F-BOX PROTEIN"/>
    <property type="match status" value="1"/>
</dbReference>
<feature type="domain" description="At2g35280-like TPR" evidence="1">
    <location>
        <begin position="80"/>
        <end position="180"/>
    </location>
</feature>
<protein>
    <recommendedName>
        <fullName evidence="1">At2g35280-like TPR domain-containing protein</fullName>
    </recommendedName>
</protein>
<dbReference type="Pfam" id="PF23310">
    <property type="entry name" value="TPR_27"/>
    <property type="match status" value="1"/>
</dbReference>
<dbReference type="InterPro" id="IPR040338">
    <property type="entry name" value="At1g67623-like"/>
</dbReference>
<dbReference type="EMBL" id="SDMP01000015">
    <property type="protein sequence ID" value="RYR11037.1"/>
    <property type="molecule type" value="Genomic_DNA"/>
</dbReference>
<proteinExistence type="predicted"/>
<reference evidence="2 3" key="1">
    <citation type="submission" date="2019-01" db="EMBL/GenBank/DDBJ databases">
        <title>Sequencing of cultivated peanut Arachis hypogaea provides insights into genome evolution and oil improvement.</title>
        <authorList>
            <person name="Chen X."/>
        </authorList>
    </citation>
    <scope>NUCLEOTIDE SEQUENCE [LARGE SCALE GENOMIC DNA]</scope>
    <source>
        <strain evidence="3">cv. Fuhuasheng</strain>
        <tissue evidence="2">Leaves</tissue>
    </source>
</reference>
<dbReference type="SUPFAM" id="SSF81383">
    <property type="entry name" value="F-box domain"/>
    <property type="match status" value="1"/>
</dbReference>
<name>A0A444ZA30_ARAHY</name>
<accession>A0A444ZA30</accession>
<dbReference type="AlphaFoldDB" id="A0A444ZA30"/>
<organism evidence="2 3">
    <name type="scientific">Arachis hypogaea</name>
    <name type="common">Peanut</name>
    <dbReference type="NCBI Taxonomy" id="3818"/>
    <lineage>
        <taxon>Eukaryota</taxon>
        <taxon>Viridiplantae</taxon>
        <taxon>Streptophyta</taxon>
        <taxon>Embryophyta</taxon>
        <taxon>Tracheophyta</taxon>
        <taxon>Spermatophyta</taxon>
        <taxon>Magnoliopsida</taxon>
        <taxon>eudicotyledons</taxon>
        <taxon>Gunneridae</taxon>
        <taxon>Pentapetalae</taxon>
        <taxon>rosids</taxon>
        <taxon>fabids</taxon>
        <taxon>Fabales</taxon>
        <taxon>Fabaceae</taxon>
        <taxon>Papilionoideae</taxon>
        <taxon>50 kb inversion clade</taxon>
        <taxon>dalbergioids sensu lato</taxon>
        <taxon>Dalbergieae</taxon>
        <taxon>Pterocarpus clade</taxon>
        <taxon>Arachis</taxon>
    </lineage>
</organism>
<dbReference type="InterPro" id="IPR036047">
    <property type="entry name" value="F-box-like_dom_sf"/>
</dbReference>